<accession>A0ABY5YJN0</accession>
<keyword evidence="2" id="KW-1185">Reference proteome</keyword>
<sequence length="210" mass="23325">MTRQAAGRSGKMLSLNEYIQRATLGLPKAERLDAAAELRAHLLERVAELEQKGFAREEAEFLAVQAMGDPAPMNRGLLGWSLPRTLGWAVLGLMSLATGSWWVYNNLMPPKEGINVTGSNLKPDDMAVLWYNPDAPLGIDANSYSAVLTYPKATRTIYYAYITPDHVMIKSNVLSTVNEYAVSKRWPGSYRYQERWLVAGQEGSNACPQD</sequence>
<dbReference type="NCBIfam" id="NF038403">
    <property type="entry name" value="perm_prefix_1"/>
    <property type="match status" value="1"/>
</dbReference>
<evidence type="ECO:0000313" key="2">
    <source>
        <dbReference type="Proteomes" id="UP001060261"/>
    </source>
</evidence>
<organism evidence="1 2">
    <name type="scientific">Deinococcus rubellus</name>
    <dbReference type="NCBI Taxonomy" id="1889240"/>
    <lineage>
        <taxon>Bacteria</taxon>
        <taxon>Thermotogati</taxon>
        <taxon>Deinococcota</taxon>
        <taxon>Deinococci</taxon>
        <taxon>Deinococcales</taxon>
        <taxon>Deinococcaceae</taxon>
        <taxon>Deinococcus</taxon>
    </lineage>
</organism>
<dbReference type="InterPro" id="IPR047928">
    <property type="entry name" value="Perm_prefix_1"/>
</dbReference>
<evidence type="ECO:0000313" key="1">
    <source>
        <dbReference type="EMBL" id="UWX65312.1"/>
    </source>
</evidence>
<name>A0ABY5YJN0_9DEIO</name>
<reference evidence="1" key="1">
    <citation type="submission" date="2022-09" db="EMBL/GenBank/DDBJ databases">
        <title>genome sequence of Deinococcus rubellus.</title>
        <authorList>
            <person name="Srinivasan S."/>
        </authorList>
    </citation>
    <scope>NUCLEOTIDE SEQUENCE</scope>
    <source>
        <strain evidence="1">Ant6</strain>
    </source>
</reference>
<dbReference type="Proteomes" id="UP001060261">
    <property type="component" value="Chromosome"/>
</dbReference>
<gene>
    <name evidence="1" type="ORF">N0D28_06575</name>
</gene>
<proteinExistence type="predicted"/>
<dbReference type="Pfam" id="PF22564">
    <property type="entry name" value="HAAS"/>
    <property type="match status" value="1"/>
</dbReference>
<dbReference type="RefSeq" id="WP_260561567.1">
    <property type="nucleotide sequence ID" value="NZ_BAABEC010000163.1"/>
</dbReference>
<dbReference type="EMBL" id="CP104213">
    <property type="protein sequence ID" value="UWX65312.1"/>
    <property type="molecule type" value="Genomic_DNA"/>
</dbReference>
<protein>
    <submittedName>
        <fullName evidence="1">Permease prefix domain 1-containing protein</fullName>
    </submittedName>
</protein>